<dbReference type="GO" id="GO:0005737">
    <property type="term" value="C:cytoplasm"/>
    <property type="evidence" value="ECO:0007669"/>
    <property type="project" value="TreeGrafter"/>
</dbReference>
<evidence type="ECO:0000256" key="4">
    <source>
        <dbReference type="ARBA" id="ARBA00022691"/>
    </source>
</evidence>
<keyword evidence="11" id="KW-1133">Transmembrane helix</keyword>
<dbReference type="AlphaFoldDB" id="A0AAV9XTJ3"/>
<comment type="caution">
    <text evidence="12">The sequence shown here is derived from an EMBL/GenBank/DDBJ whole genome shotgun (WGS) entry which is preliminary data.</text>
</comment>
<dbReference type="InterPro" id="IPR029063">
    <property type="entry name" value="SAM-dependent_MTases_sf"/>
</dbReference>
<evidence type="ECO:0000256" key="10">
    <source>
        <dbReference type="ARBA" id="ARBA00048167"/>
    </source>
</evidence>
<dbReference type="InterPro" id="IPR008576">
    <property type="entry name" value="MeTrfase_NTM1"/>
</dbReference>
<gene>
    <name evidence="12" type="ORF">RS030_7938</name>
</gene>
<dbReference type="EC" id="2.1.1.244" evidence="5"/>
<evidence type="ECO:0000313" key="12">
    <source>
        <dbReference type="EMBL" id="KAK6588018.1"/>
    </source>
</evidence>
<keyword evidence="4" id="KW-0949">S-adenosyl-L-methionine</keyword>
<organism evidence="12 13">
    <name type="scientific">Cryptosporidium xiaoi</name>
    <dbReference type="NCBI Taxonomy" id="659607"/>
    <lineage>
        <taxon>Eukaryota</taxon>
        <taxon>Sar</taxon>
        <taxon>Alveolata</taxon>
        <taxon>Apicomplexa</taxon>
        <taxon>Conoidasida</taxon>
        <taxon>Coccidia</taxon>
        <taxon>Eucoccidiorida</taxon>
        <taxon>Eimeriorina</taxon>
        <taxon>Cryptosporidiidae</taxon>
        <taxon>Cryptosporidium</taxon>
    </lineage>
</organism>
<name>A0AAV9XTJ3_9CRYT</name>
<reference evidence="12 13" key="1">
    <citation type="submission" date="2023-10" db="EMBL/GenBank/DDBJ databases">
        <title>Comparative genomics analysis reveals potential genetic determinants of host preference in Cryptosporidium xiaoi.</title>
        <authorList>
            <person name="Xiao L."/>
            <person name="Li J."/>
        </authorList>
    </citation>
    <scope>NUCLEOTIDE SEQUENCE [LARGE SCALE GENOMIC DNA]</scope>
    <source>
        <strain evidence="12 13">52996</strain>
    </source>
</reference>
<dbReference type="EMBL" id="JAWDEY010000035">
    <property type="protein sequence ID" value="KAK6588018.1"/>
    <property type="molecule type" value="Genomic_DNA"/>
</dbReference>
<evidence type="ECO:0000256" key="9">
    <source>
        <dbReference type="ARBA" id="ARBA00047885"/>
    </source>
</evidence>
<keyword evidence="11" id="KW-0472">Membrane</keyword>
<dbReference type="Pfam" id="PF05891">
    <property type="entry name" value="Methyltransf_PK"/>
    <property type="match status" value="1"/>
</dbReference>
<feature type="transmembrane region" description="Helical" evidence="11">
    <location>
        <begin position="165"/>
        <end position="185"/>
    </location>
</feature>
<evidence type="ECO:0000256" key="11">
    <source>
        <dbReference type="SAM" id="Phobius"/>
    </source>
</evidence>
<sequence length="419" mass="48557">MKIYCVLFFYILPYFILSLELNNLKHRSILLTIEQDNEYNISNISCNNGNTMSFIGRMYLSTKGRYKCNFPIKLLDKSNKRLYTVKPKMGVVCDTTSMMIIDSDKKRNIDYSLENLIFEGSCRNTAVVDFKNCINESSKDDISTHRTLFQRLKEPFTKGKVIGKMSIFFATLFTTLLFSFVFASLKYNKRRIIIKILKDKGNKNINIKCSKSISTKVRMLDGFIHIHEIDIDNTQFFIKTLKKQISMGEDELFEYGIDAGCGIGRVTPVLIRHCKRMDLNEPVLRHLNVAVKNNPGCSKAIHSNLQDFTPPYDSRYDFIWIQWATQYLSDEEFIDLLIRIKNSFLTGDPKNSSNRKVVCIKDNTSHEDEVDQSDLSIIRTEDSFYKIFKKAGYKCILTMEQTFLPSSFKLIKTFAIMPC</sequence>
<comment type="similarity">
    <text evidence="1">Belongs to the methyltransferase superfamily. NTM1 family.</text>
</comment>
<dbReference type="GO" id="GO:0032259">
    <property type="term" value="P:methylation"/>
    <property type="evidence" value="ECO:0007669"/>
    <property type="project" value="UniProtKB-KW"/>
</dbReference>
<keyword evidence="2" id="KW-0489">Methyltransferase</keyword>
<evidence type="ECO:0000313" key="13">
    <source>
        <dbReference type="Proteomes" id="UP001311799"/>
    </source>
</evidence>
<accession>A0AAV9XTJ3</accession>
<dbReference type="Gene3D" id="3.40.50.150">
    <property type="entry name" value="Vaccinia Virus protein VP39"/>
    <property type="match status" value="1"/>
</dbReference>
<keyword evidence="3" id="KW-0808">Transferase</keyword>
<comment type="catalytic activity">
    <reaction evidence="8">
        <text>N-terminal L-seryl-L-prolyl-L-lysyl-[protein] + 3 S-adenosyl-L-methionine = N-terminal N,N,N-trimethyl-L-seryl-L-prolyl-L-lysyl-[protein] + 3 S-adenosyl-L-homocysteine + 3 H(+)</text>
        <dbReference type="Rhea" id="RHEA:54724"/>
        <dbReference type="Rhea" id="RHEA-COMP:13789"/>
        <dbReference type="Rhea" id="RHEA-COMP:13973"/>
        <dbReference type="ChEBI" id="CHEBI:15378"/>
        <dbReference type="ChEBI" id="CHEBI:57856"/>
        <dbReference type="ChEBI" id="CHEBI:59789"/>
        <dbReference type="ChEBI" id="CHEBI:138061"/>
        <dbReference type="ChEBI" id="CHEBI:138317"/>
        <dbReference type="EC" id="2.1.1.244"/>
    </reaction>
</comment>
<evidence type="ECO:0000256" key="6">
    <source>
        <dbReference type="ARBA" id="ARBA00039449"/>
    </source>
</evidence>
<dbReference type="PANTHER" id="PTHR12753:SF0">
    <property type="entry name" value="ALPHA N-TERMINAL PROTEIN METHYLTRANSFERASE 1"/>
    <property type="match status" value="1"/>
</dbReference>
<proteinExistence type="inferred from homology"/>
<keyword evidence="11" id="KW-0812">Transmembrane</keyword>
<dbReference type="PANTHER" id="PTHR12753">
    <property type="entry name" value="AD-003 - RELATED"/>
    <property type="match status" value="1"/>
</dbReference>
<dbReference type="GO" id="GO:0071885">
    <property type="term" value="F:N-terminal protein N-methyltransferase activity"/>
    <property type="evidence" value="ECO:0007669"/>
    <property type="project" value="UniProtKB-EC"/>
</dbReference>
<evidence type="ECO:0000256" key="5">
    <source>
        <dbReference type="ARBA" id="ARBA00039112"/>
    </source>
</evidence>
<protein>
    <recommendedName>
        <fullName evidence="6">Alpha N-terminal protein methyltransferase 1</fullName>
        <ecNumber evidence="5">2.1.1.244</ecNumber>
    </recommendedName>
    <alternativeName>
        <fullName evidence="7">X-Pro-Lys N-terminal protein methyltransferase 1</fullName>
    </alternativeName>
</protein>
<dbReference type="SUPFAM" id="SSF53335">
    <property type="entry name" value="S-adenosyl-L-methionine-dependent methyltransferases"/>
    <property type="match status" value="1"/>
</dbReference>
<evidence type="ECO:0000256" key="8">
    <source>
        <dbReference type="ARBA" id="ARBA00047306"/>
    </source>
</evidence>
<keyword evidence="13" id="KW-1185">Reference proteome</keyword>
<evidence type="ECO:0000256" key="1">
    <source>
        <dbReference type="ARBA" id="ARBA00009059"/>
    </source>
</evidence>
<comment type="catalytic activity">
    <reaction evidence="10">
        <text>N-terminal L-alanyl-L-prolyl-L-lysyl-[protein] + 3 S-adenosyl-L-methionine = N-terminal N,N,N-trimethyl-L-alanyl-L-prolyl-L-lysyl-[protein] + 3 S-adenosyl-L-homocysteine + 3 H(+)</text>
        <dbReference type="Rhea" id="RHEA:54712"/>
        <dbReference type="Rhea" id="RHEA-COMP:13785"/>
        <dbReference type="Rhea" id="RHEA-COMP:13971"/>
        <dbReference type="ChEBI" id="CHEBI:15378"/>
        <dbReference type="ChEBI" id="CHEBI:57856"/>
        <dbReference type="ChEBI" id="CHEBI:59789"/>
        <dbReference type="ChEBI" id="CHEBI:138057"/>
        <dbReference type="ChEBI" id="CHEBI:138315"/>
        <dbReference type="EC" id="2.1.1.244"/>
    </reaction>
</comment>
<evidence type="ECO:0000256" key="2">
    <source>
        <dbReference type="ARBA" id="ARBA00022603"/>
    </source>
</evidence>
<dbReference type="CDD" id="cd02440">
    <property type="entry name" value="AdoMet_MTases"/>
    <property type="match status" value="1"/>
</dbReference>
<comment type="catalytic activity">
    <reaction evidence="9">
        <text>N-terminal L-prolyl-L-prolyl-L-lysyl-[protein] + 2 S-adenosyl-L-methionine = N-terminal N,N-dimethyl-L-prolyl-L-prolyl-L-lysyl-[protein] + 2 S-adenosyl-L-homocysteine + 2 H(+)</text>
        <dbReference type="Rhea" id="RHEA:54736"/>
        <dbReference type="Rhea" id="RHEA-COMP:13787"/>
        <dbReference type="Rhea" id="RHEA-COMP:13974"/>
        <dbReference type="ChEBI" id="CHEBI:15378"/>
        <dbReference type="ChEBI" id="CHEBI:57856"/>
        <dbReference type="ChEBI" id="CHEBI:59789"/>
        <dbReference type="ChEBI" id="CHEBI:138059"/>
        <dbReference type="ChEBI" id="CHEBI:138318"/>
        <dbReference type="EC" id="2.1.1.244"/>
    </reaction>
</comment>
<evidence type="ECO:0000256" key="7">
    <source>
        <dbReference type="ARBA" id="ARBA00043129"/>
    </source>
</evidence>
<evidence type="ECO:0000256" key="3">
    <source>
        <dbReference type="ARBA" id="ARBA00022679"/>
    </source>
</evidence>
<dbReference type="Proteomes" id="UP001311799">
    <property type="component" value="Unassembled WGS sequence"/>
</dbReference>